<reference evidence="2" key="1">
    <citation type="journal article" date="2012" name="Science">
        <title>The Paleozoic origin of enzymatic lignin decomposition reconstructed from 31 fungal genomes.</title>
        <authorList>
            <person name="Floudas D."/>
            <person name="Binder M."/>
            <person name="Riley R."/>
            <person name="Barry K."/>
            <person name="Blanchette R.A."/>
            <person name="Henrissat B."/>
            <person name="Martinez A.T."/>
            <person name="Otillar R."/>
            <person name="Spatafora J.W."/>
            <person name="Yadav J.S."/>
            <person name="Aerts A."/>
            <person name="Benoit I."/>
            <person name="Boyd A."/>
            <person name="Carlson A."/>
            <person name="Copeland A."/>
            <person name="Coutinho P.M."/>
            <person name="de Vries R.P."/>
            <person name="Ferreira P."/>
            <person name="Findley K."/>
            <person name="Foster B."/>
            <person name="Gaskell J."/>
            <person name="Glotzer D."/>
            <person name="Gorecki P."/>
            <person name="Heitman J."/>
            <person name="Hesse C."/>
            <person name="Hori C."/>
            <person name="Igarashi K."/>
            <person name="Jurgens J.A."/>
            <person name="Kallen N."/>
            <person name="Kersten P."/>
            <person name="Kohler A."/>
            <person name="Kuees U."/>
            <person name="Kumar T.K.A."/>
            <person name="Kuo A."/>
            <person name="LaButti K."/>
            <person name="Larrondo L.F."/>
            <person name="Lindquist E."/>
            <person name="Ling A."/>
            <person name="Lombard V."/>
            <person name="Lucas S."/>
            <person name="Lundell T."/>
            <person name="Martin R."/>
            <person name="McLaughlin D.J."/>
            <person name="Morgenstern I."/>
            <person name="Morin E."/>
            <person name="Murat C."/>
            <person name="Nagy L.G."/>
            <person name="Nolan M."/>
            <person name="Ohm R.A."/>
            <person name="Patyshakuliyeva A."/>
            <person name="Rokas A."/>
            <person name="Ruiz-Duenas F.J."/>
            <person name="Sabat G."/>
            <person name="Salamov A."/>
            <person name="Samejima M."/>
            <person name="Schmutz J."/>
            <person name="Slot J.C."/>
            <person name="St John F."/>
            <person name="Stenlid J."/>
            <person name="Sun H."/>
            <person name="Sun S."/>
            <person name="Syed K."/>
            <person name="Tsang A."/>
            <person name="Wiebenga A."/>
            <person name="Young D."/>
            <person name="Pisabarro A."/>
            <person name="Eastwood D.C."/>
            <person name="Martin F."/>
            <person name="Cullen D."/>
            <person name="Grigoriev I.V."/>
            <person name="Hibbett D.S."/>
        </authorList>
    </citation>
    <scope>NUCLEOTIDE SEQUENCE [LARGE SCALE GENOMIC DNA]</scope>
    <source>
        <strain evidence="2">RWD-64-598 SS2</strain>
    </source>
</reference>
<dbReference type="KEGG" id="cput:CONPUDRAFT_83918"/>
<dbReference type="GeneID" id="19210684"/>
<sequence>MIPPSVPSAASSAWRFLSDLGSSVALLRLLPHAGLSSASHTSPIVVTALAGRLCTHYMSLRLHR</sequence>
<evidence type="ECO:0000313" key="2">
    <source>
        <dbReference type="Proteomes" id="UP000053558"/>
    </source>
</evidence>
<organism evidence="1 2">
    <name type="scientific">Coniophora puteana (strain RWD-64-598)</name>
    <name type="common">Brown rot fungus</name>
    <dbReference type="NCBI Taxonomy" id="741705"/>
    <lineage>
        <taxon>Eukaryota</taxon>
        <taxon>Fungi</taxon>
        <taxon>Dikarya</taxon>
        <taxon>Basidiomycota</taxon>
        <taxon>Agaricomycotina</taxon>
        <taxon>Agaricomycetes</taxon>
        <taxon>Agaricomycetidae</taxon>
        <taxon>Boletales</taxon>
        <taxon>Coniophorineae</taxon>
        <taxon>Coniophoraceae</taxon>
        <taxon>Coniophora</taxon>
    </lineage>
</organism>
<dbReference type="RefSeq" id="XP_007771561.1">
    <property type="nucleotide sequence ID" value="XM_007773371.1"/>
</dbReference>
<dbReference type="EMBL" id="JH711582">
    <property type="protein sequence ID" value="EIW78547.1"/>
    <property type="molecule type" value="Genomic_DNA"/>
</dbReference>
<accession>A0A5M3MHL7</accession>
<proteinExistence type="predicted"/>
<name>A0A5M3MHL7_CONPW</name>
<dbReference type="AlphaFoldDB" id="A0A5M3MHL7"/>
<comment type="caution">
    <text evidence="1">The sequence shown here is derived from an EMBL/GenBank/DDBJ whole genome shotgun (WGS) entry which is preliminary data.</text>
</comment>
<dbReference type="Proteomes" id="UP000053558">
    <property type="component" value="Unassembled WGS sequence"/>
</dbReference>
<keyword evidence="2" id="KW-1185">Reference proteome</keyword>
<gene>
    <name evidence="1" type="ORF">CONPUDRAFT_83918</name>
</gene>
<evidence type="ECO:0000313" key="1">
    <source>
        <dbReference type="EMBL" id="EIW78547.1"/>
    </source>
</evidence>
<protein>
    <submittedName>
        <fullName evidence="1">Uncharacterized protein</fullName>
    </submittedName>
</protein>